<dbReference type="InterPro" id="IPR052526">
    <property type="entry name" value="HTH-type_Bedaq_tolerance"/>
</dbReference>
<comment type="caution">
    <text evidence="5">The sequence shown here is derived from an EMBL/GenBank/DDBJ whole genome shotgun (WGS) entry which is preliminary data.</text>
</comment>
<feature type="domain" description="HTH marR-type" evidence="4">
    <location>
        <begin position="22"/>
        <end position="149"/>
    </location>
</feature>
<protein>
    <submittedName>
        <fullName evidence="5">MarR family winged helix-turn-helix transcriptional regulator</fullName>
    </submittedName>
</protein>
<dbReference type="PANTHER" id="PTHR39515">
    <property type="entry name" value="CONSERVED PROTEIN"/>
    <property type="match status" value="1"/>
</dbReference>
<sequence>MVGDADVVTDVDTGVIEDDEVLARLSVALGRLTRTLRRGDESGLGPGSISALATLVRSGPMRLGDLAAREGVAPPTLTRIVALLEECGYVERSPDPADRRASLVSATGAGEAVLSGVGGARRSKLAQRLAGLPAAERQRLLAAVRALELLADDDA</sequence>
<dbReference type="InterPro" id="IPR036388">
    <property type="entry name" value="WH-like_DNA-bd_sf"/>
</dbReference>
<dbReference type="EMBL" id="JBITLV010000001">
    <property type="protein sequence ID" value="MFI7586492.1"/>
    <property type="molecule type" value="Genomic_DNA"/>
</dbReference>
<dbReference type="PANTHER" id="PTHR39515:SF2">
    <property type="entry name" value="HTH-TYPE TRANSCRIPTIONAL REGULATOR RV0880"/>
    <property type="match status" value="1"/>
</dbReference>
<keyword evidence="1" id="KW-0805">Transcription regulation</keyword>
<accession>A0ABW8AKG3</accession>
<dbReference type="Pfam" id="PF01047">
    <property type="entry name" value="MarR"/>
    <property type="match status" value="1"/>
</dbReference>
<dbReference type="InterPro" id="IPR023187">
    <property type="entry name" value="Tscrpt_reg_MarR-type_CS"/>
</dbReference>
<evidence type="ECO:0000313" key="5">
    <source>
        <dbReference type="EMBL" id="MFI7586492.1"/>
    </source>
</evidence>
<dbReference type="RefSeq" id="WP_398276225.1">
    <property type="nucleotide sequence ID" value="NZ_JBITLV010000001.1"/>
</dbReference>
<organism evidence="5 6">
    <name type="scientific">Spongisporangium articulatum</name>
    <dbReference type="NCBI Taxonomy" id="3362603"/>
    <lineage>
        <taxon>Bacteria</taxon>
        <taxon>Bacillati</taxon>
        <taxon>Actinomycetota</taxon>
        <taxon>Actinomycetes</taxon>
        <taxon>Kineosporiales</taxon>
        <taxon>Kineosporiaceae</taxon>
        <taxon>Spongisporangium</taxon>
    </lineage>
</organism>
<reference evidence="5 6" key="1">
    <citation type="submission" date="2024-10" db="EMBL/GenBank/DDBJ databases">
        <title>The Natural Products Discovery Center: Release of the First 8490 Sequenced Strains for Exploring Actinobacteria Biosynthetic Diversity.</title>
        <authorList>
            <person name="Kalkreuter E."/>
            <person name="Kautsar S.A."/>
            <person name="Yang D."/>
            <person name="Bader C.D."/>
            <person name="Teijaro C.N."/>
            <person name="Fluegel L."/>
            <person name="Davis C.M."/>
            <person name="Simpson J.R."/>
            <person name="Lauterbach L."/>
            <person name="Steele A.D."/>
            <person name="Gui C."/>
            <person name="Meng S."/>
            <person name="Li G."/>
            <person name="Viehrig K."/>
            <person name="Ye F."/>
            <person name="Su P."/>
            <person name="Kiefer A.F."/>
            <person name="Nichols A."/>
            <person name="Cepeda A.J."/>
            <person name="Yan W."/>
            <person name="Fan B."/>
            <person name="Jiang Y."/>
            <person name="Adhikari A."/>
            <person name="Zheng C.-J."/>
            <person name="Schuster L."/>
            <person name="Cowan T.M."/>
            <person name="Smanski M.J."/>
            <person name="Chevrette M.G."/>
            <person name="De Carvalho L.P.S."/>
            <person name="Shen B."/>
        </authorList>
    </citation>
    <scope>NUCLEOTIDE SEQUENCE [LARGE SCALE GENOMIC DNA]</scope>
    <source>
        <strain evidence="5 6">NPDC049639</strain>
    </source>
</reference>
<keyword evidence="2" id="KW-0238">DNA-binding</keyword>
<dbReference type="InterPro" id="IPR036390">
    <property type="entry name" value="WH_DNA-bd_sf"/>
</dbReference>
<dbReference type="Gene3D" id="1.10.10.10">
    <property type="entry name" value="Winged helix-like DNA-binding domain superfamily/Winged helix DNA-binding domain"/>
    <property type="match status" value="1"/>
</dbReference>
<dbReference type="SUPFAM" id="SSF46785">
    <property type="entry name" value="Winged helix' DNA-binding domain"/>
    <property type="match status" value="1"/>
</dbReference>
<proteinExistence type="predicted"/>
<dbReference type="InterPro" id="IPR000835">
    <property type="entry name" value="HTH_MarR-typ"/>
</dbReference>
<evidence type="ECO:0000256" key="2">
    <source>
        <dbReference type="ARBA" id="ARBA00023125"/>
    </source>
</evidence>
<evidence type="ECO:0000256" key="1">
    <source>
        <dbReference type="ARBA" id="ARBA00023015"/>
    </source>
</evidence>
<keyword evidence="6" id="KW-1185">Reference proteome</keyword>
<evidence type="ECO:0000256" key="3">
    <source>
        <dbReference type="ARBA" id="ARBA00023163"/>
    </source>
</evidence>
<evidence type="ECO:0000259" key="4">
    <source>
        <dbReference type="PROSITE" id="PS50995"/>
    </source>
</evidence>
<dbReference type="PRINTS" id="PR00598">
    <property type="entry name" value="HTHMARR"/>
</dbReference>
<name>A0ABW8AKG3_9ACTN</name>
<keyword evidence="3" id="KW-0804">Transcription</keyword>
<gene>
    <name evidence="5" type="ORF">ACIB24_05400</name>
</gene>
<evidence type="ECO:0000313" key="6">
    <source>
        <dbReference type="Proteomes" id="UP001612915"/>
    </source>
</evidence>
<dbReference type="Proteomes" id="UP001612915">
    <property type="component" value="Unassembled WGS sequence"/>
</dbReference>
<dbReference type="SMART" id="SM00347">
    <property type="entry name" value="HTH_MARR"/>
    <property type="match status" value="1"/>
</dbReference>
<dbReference type="PROSITE" id="PS01117">
    <property type="entry name" value="HTH_MARR_1"/>
    <property type="match status" value="1"/>
</dbReference>
<dbReference type="PROSITE" id="PS50995">
    <property type="entry name" value="HTH_MARR_2"/>
    <property type="match status" value="1"/>
</dbReference>